<dbReference type="InterPro" id="IPR000866">
    <property type="entry name" value="AhpC/TSA"/>
</dbReference>
<dbReference type="Pfam" id="PF00578">
    <property type="entry name" value="AhpC-TSA"/>
    <property type="match status" value="1"/>
</dbReference>
<feature type="domain" description="Thioredoxin" evidence="2">
    <location>
        <begin position="1"/>
        <end position="136"/>
    </location>
</feature>
<dbReference type="PROSITE" id="PS51352">
    <property type="entry name" value="THIOREDOXIN_2"/>
    <property type="match status" value="1"/>
</dbReference>
<keyword evidence="4" id="KW-1185">Reference proteome</keyword>
<dbReference type="SUPFAM" id="SSF52833">
    <property type="entry name" value="Thioredoxin-like"/>
    <property type="match status" value="1"/>
</dbReference>
<dbReference type="Proteomes" id="UP000660110">
    <property type="component" value="Unassembled WGS sequence"/>
</dbReference>
<organism evidence="3 4">
    <name type="scientific">Halobacillus andaensis</name>
    <dbReference type="NCBI Taxonomy" id="1176239"/>
    <lineage>
        <taxon>Bacteria</taxon>
        <taxon>Bacillati</taxon>
        <taxon>Bacillota</taxon>
        <taxon>Bacilli</taxon>
        <taxon>Bacillales</taxon>
        <taxon>Bacillaceae</taxon>
        <taxon>Halobacillus</taxon>
    </lineage>
</organism>
<dbReference type="InterPro" id="IPR036249">
    <property type="entry name" value="Thioredoxin-like_sf"/>
</dbReference>
<dbReference type="CDD" id="cd02966">
    <property type="entry name" value="TlpA_like_family"/>
    <property type="match status" value="1"/>
</dbReference>
<accession>A0A917F152</accession>
<name>A0A917F152_HALAA</name>
<evidence type="ECO:0000313" key="3">
    <source>
        <dbReference type="EMBL" id="GGF32417.1"/>
    </source>
</evidence>
<dbReference type="AlphaFoldDB" id="A0A917F152"/>
<dbReference type="RefSeq" id="WP_188378748.1">
    <property type="nucleotide sequence ID" value="NZ_BMEL01000004.1"/>
</dbReference>
<dbReference type="InterPro" id="IPR013766">
    <property type="entry name" value="Thioredoxin_domain"/>
</dbReference>
<evidence type="ECO:0000259" key="2">
    <source>
        <dbReference type="PROSITE" id="PS51352"/>
    </source>
</evidence>
<reference evidence="3" key="2">
    <citation type="submission" date="2020-09" db="EMBL/GenBank/DDBJ databases">
        <authorList>
            <person name="Sun Q."/>
            <person name="Zhou Y."/>
        </authorList>
    </citation>
    <scope>NUCLEOTIDE SEQUENCE</scope>
    <source>
        <strain evidence="3">CGMCC 1.12153</strain>
    </source>
</reference>
<evidence type="ECO:0000313" key="4">
    <source>
        <dbReference type="Proteomes" id="UP000660110"/>
    </source>
</evidence>
<protein>
    <recommendedName>
        <fullName evidence="2">Thioredoxin domain-containing protein</fullName>
    </recommendedName>
</protein>
<dbReference type="GO" id="GO:0016491">
    <property type="term" value="F:oxidoreductase activity"/>
    <property type="evidence" value="ECO:0007669"/>
    <property type="project" value="InterPro"/>
</dbReference>
<dbReference type="GO" id="GO:0016209">
    <property type="term" value="F:antioxidant activity"/>
    <property type="evidence" value="ECO:0007669"/>
    <property type="project" value="InterPro"/>
</dbReference>
<gene>
    <name evidence="3" type="ORF">GCM10010954_34520</name>
</gene>
<dbReference type="Gene3D" id="3.40.30.10">
    <property type="entry name" value="Glutaredoxin"/>
    <property type="match status" value="1"/>
</dbReference>
<proteinExistence type="predicted"/>
<sequence length="138" mass="15938">MKKAPDFNLATIQADKSYQLKDDLGKVVVLTFWTSWCPDCQRDLPKKEHLYQTMNKDKVSMITINVKGRERNFEEAINYFNKHITQPTLVDEDVDTYLKYNAEGVPTTVIIDQDGFIIDQFNDQADFLEIVESIGKAI</sequence>
<dbReference type="PANTHER" id="PTHR42852:SF13">
    <property type="entry name" value="PROTEIN DIPZ"/>
    <property type="match status" value="1"/>
</dbReference>
<keyword evidence="1" id="KW-1015">Disulfide bond</keyword>
<reference evidence="3" key="1">
    <citation type="journal article" date="2014" name="Int. J. Syst. Evol. Microbiol.">
        <title>Complete genome sequence of Corynebacterium casei LMG S-19264T (=DSM 44701T), isolated from a smear-ripened cheese.</title>
        <authorList>
            <consortium name="US DOE Joint Genome Institute (JGI-PGF)"/>
            <person name="Walter F."/>
            <person name="Albersmeier A."/>
            <person name="Kalinowski J."/>
            <person name="Ruckert C."/>
        </authorList>
    </citation>
    <scope>NUCLEOTIDE SEQUENCE</scope>
    <source>
        <strain evidence="3">CGMCC 1.12153</strain>
    </source>
</reference>
<evidence type="ECO:0000256" key="1">
    <source>
        <dbReference type="ARBA" id="ARBA00023157"/>
    </source>
</evidence>
<dbReference type="InterPro" id="IPR050553">
    <property type="entry name" value="Thioredoxin_ResA/DsbE_sf"/>
</dbReference>
<dbReference type="PANTHER" id="PTHR42852">
    <property type="entry name" value="THIOL:DISULFIDE INTERCHANGE PROTEIN DSBE"/>
    <property type="match status" value="1"/>
</dbReference>
<comment type="caution">
    <text evidence="3">The sequence shown here is derived from an EMBL/GenBank/DDBJ whole genome shotgun (WGS) entry which is preliminary data.</text>
</comment>
<dbReference type="EMBL" id="BMEL01000004">
    <property type="protein sequence ID" value="GGF32417.1"/>
    <property type="molecule type" value="Genomic_DNA"/>
</dbReference>